<dbReference type="AlphaFoldDB" id="Q0P197"/>
<evidence type="ECO:0000313" key="1">
    <source>
        <dbReference type="EMBL" id="AAZ06212.1"/>
    </source>
</evidence>
<organism evidence="1">
    <name type="scientific">Oryza sativa subsp. indica</name>
    <name type="common">Rice</name>
    <dbReference type="NCBI Taxonomy" id="39946"/>
    <lineage>
        <taxon>Eukaryota</taxon>
        <taxon>Viridiplantae</taxon>
        <taxon>Streptophyta</taxon>
        <taxon>Embryophyta</taxon>
        <taxon>Tracheophyta</taxon>
        <taxon>Spermatophyta</taxon>
        <taxon>Magnoliopsida</taxon>
        <taxon>Liliopsida</taxon>
        <taxon>Poales</taxon>
        <taxon>Poaceae</taxon>
        <taxon>BOP clade</taxon>
        <taxon>Oryzoideae</taxon>
        <taxon>Oryzeae</taxon>
        <taxon>Oryzinae</taxon>
        <taxon>Oryza</taxon>
        <taxon>Oryza sativa</taxon>
    </lineage>
</organism>
<sequence>MKLINKQEIALLAVDERGAEVPPLAQQDWTMILKYEEAHGGRFEKEEVVVVERRAVTS</sequence>
<gene>
    <name evidence="1" type="ORF">TQB7A1.3</name>
</gene>
<dbReference type="EMBL" id="DQ011604">
    <property type="protein sequence ID" value="AAZ06212.1"/>
    <property type="molecule type" value="Genomic_DNA"/>
</dbReference>
<reference evidence="1" key="1">
    <citation type="journal article" date="2006" name="Nature">
        <title>Sub1A is an ethylene-response-factor-like gene that confers submergence tolerance to rice.</title>
        <authorList>
            <person name="Xu K."/>
            <person name="Xu X."/>
            <person name="Fukao T."/>
            <person name="Canlas P."/>
            <person name="Maghirang-Rodriguez R."/>
            <person name="Heuer S."/>
            <person name="Ismail A.M."/>
            <person name="Bailey-Serres J."/>
            <person name="Ronald P.C."/>
            <person name="Mackill D.J."/>
        </authorList>
    </citation>
    <scope>NUCLEOTIDE SEQUENCE</scope>
</reference>
<proteinExistence type="predicted"/>
<name>Q0P197_ORYSI</name>
<accession>Q0P197</accession>
<protein>
    <submittedName>
        <fullName evidence="1">Uncharacterized protein</fullName>
    </submittedName>
</protein>